<dbReference type="Gene3D" id="2.60.120.1620">
    <property type="match status" value="1"/>
</dbReference>
<feature type="compositionally biased region" description="Polar residues" evidence="2">
    <location>
        <begin position="115"/>
        <end position="124"/>
    </location>
</feature>
<dbReference type="Pfam" id="PF15979">
    <property type="entry name" value="Glyco_hydro_115"/>
    <property type="match status" value="2"/>
</dbReference>
<feature type="domain" description="Gylcosyl hydrolase 115 C-terminal" evidence="4">
    <location>
        <begin position="919"/>
        <end position="1106"/>
    </location>
</feature>
<dbReference type="Pfam" id="PF17829">
    <property type="entry name" value="GH115_C"/>
    <property type="match status" value="1"/>
</dbReference>
<organism evidence="5 6">
    <name type="scientific">Lachnellula subtilissima</name>
    <dbReference type="NCBI Taxonomy" id="602034"/>
    <lineage>
        <taxon>Eukaryota</taxon>
        <taxon>Fungi</taxon>
        <taxon>Dikarya</taxon>
        <taxon>Ascomycota</taxon>
        <taxon>Pezizomycotina</taxon>
        <taxon>Leotiomycetes</taxon>
        <taxon>Helotiales</taxon>
        <taxon>Lachnaceae</taxon>
        <taxon>Lachnellula</taxon>
    </lineage>
</organism>
<evidence type="ECO:0000313" key="5">
    <source>
        <dbReference type="EMBL" id="TVY34481.1"/>
    </source>
</evidence>
<feature type="signal peptide" evidence="3">
    <location>
        <begin position="1"/>
        <end position="20"/>
    </location>
</feature>
<evidence type="ECO:0000313" key="6">
    <source>
        <dbReference type="Proteomes" id="UP000462212"/>
    </source>
</evidence>
<evidence type="ECO:0000256" key="3">
    <source>
        <dbReference type="SAM" id="SignalP"/>
    </source>
</evidence>
<evidence type="ECO:0000256" key="1">
    <source>
        <dbReference type="ARBA" id="ARBA00022801"/>
    </source>
</evidence>
<keyword evidence="1" id="KW-0378">Hydrolase</keyword>
<dbReference type="Gene3D" id="3.30.379.10">
    <property type="entry name" value="Chitobiase/beta-hexosaminidase domain 2-like"/>
    <property type="match status" value="1"/>
</dbReference>
<feature type="chain" id="PRO_5034098031" description="Gylcosyl hydrolase 115 C-terminal domain-containing protein" evidence="3">
    <location>
        <begin position="21"/>
        <end position="1132"/>
    </location>
</feature>
<proteinExistence type="predicted"/>
<dbReference type="InterPro" id="IPR031924">
    <property type="entry name" value="GH115"/>
</dbReference>
<protein>
    <recommendedName>
        <fullName evidence="4">Gylcosyl hydrolase 115 C-terminal domain-containing protein</fullName>
    </recommendedName>
</protein>
<dbReference type="PANTHER" id="PTHR37842:SF2">
    <property type="entry name" value="GYLCOSYL HYDROLASE 115 C-TERMINAL DOMAIN-CONTAINING PROTEIN"/>
    <property type="match status" value="1"/>
</dbReference>
<keyword evidence="6" id="KW-1185">Reference proteome</keyword>
<dbReference type="Gene3D" id="3.20.20.520">
    <property type="entry name" value="Glycosyl hydrolase family 115"/>
    <property type="match status" value="1"/>
</dbReference>
<reference evidence="5 6" key="1">
    <citation type="submission" date="2018-05" db="EMBL/GenBank/DDBJ databases">
        <title>Genome sequencing and assembly of the regulated plant pathogen Lachnellula willkommii and related sister species for the development of diagnostic species identification markers.</title>
        <authorList>
            <person name="Giroux E."/>
            <person name="Bilodeau G."/>
        </authorList>
    </citation>
    <scope>NUCLEOTIDE SEQUENCE [LARGE SCALE GENOMIC DNA]</scope>
    <source>
        <strain evidence="5 6">CBS 197.66</strain>
    </source>
</reference>
<dbReference type="OrthoDB" id="4849794at2759"/>
<dbReference type="PANTHER" id="PTHR37842">
    <property type="match status" value="1"/>
</dbReference>
<accession>A0A8H8RJF8</accession>
<dbReference type="InterPro" id="IPR042301">
    <property type="entry name" value="GH115_sf"/>
</dbReference>
<evidence type="ECO:0000259" key="4">
    <source>
        <dbReference type="Pfam" id="PF17829"/>
    </source>
</evidence>
<dbReference type="EMBL" id="QGMJ01000639">
    <property type="protein sequence ID" value="TVY34481.1"/>
    <property type="molecule type" value="Genomic_DNA"/>
</dbReference>
<sequence length="1132" mass="124021">MKFLISFTLALALSLSPILSSVLALGQKATVTTIRPVDGDGEGLLQLAGTGLDGQILLSAEDWWGVIRAAEDLAVDFGKVTGRNLTLTNWSAMNMNTTNSNSTRAAGGIGKSARSGLQSNETYTNGNGSSTTVCYTYNPVTSFVNYTTGPAATLTGPALSNAPPSHPVIITGTLHKSPLITSLIQSHKLDISSIDGRWESFISEVIADPLPGSGIDRALVVVGSDMRGTVYGLYDVSEQIGVSPWWWWGDVPVRKREGVWALEGRKVQGEPSPALTNWINSNYQPGKYGPGYNHYFYPRVFELLLRLRANYFWPAMWGSMFGVDDTANQPLADAYGIVMGSSHTGAFRISISLFFNCLSYPALIMGRYRTDCKEPMMRATNEWTTFGKEYGGNGQWEYDTNNASLTAFFTYGVQRAKPYVANSLFTMAMRGSGDTAITLTQAQAITVLQDVVAKQREILGDVFNGTKIEEIPQVWCLYKEVQGYYENGLSVPDDVTLLWADDNWGNIRRLPTASETNRSGGAGVYYHFDYVGDPRDYKWINTIQLQKTVEQMQLAYARQADRIWILNVGDLKTLEIPINHFMDLAYDTPAWGYDSVPRWLSLWAEREFGPEHSVAISSVVDRYGMYAARRKYELLASSTYSIVNYNEADAILAQWQELADDAQKVYDGLEDAWKPAYYEMVLQPVLGGQVVNQIYVNAGKNRLYTAQKRNTANKVAEDVLGYFKQDHVLTQRYHDLLDGKWNHMLDRYDLSYHSQNYDGYWQQPMRNTIPALSYVQQLETSLAGSIGIAVEGSNATVPGDDAWHANSGSTLVLPPMSSYGPRTRWIDVFARGTQNCQWTVSISQPYVLATPNLGGTGGFNGTDTRVYISIDWAKAPPAPNTTIVNIGINLTSSCTWGNYPAPTIQVPIHNTAVPSTFTGFVESDSHISIEAEHTTTNTNTTTNTSYTTLPSHGRTLSGVTLADPLASPQPPPTGPFLSYALYSFTPSPSASVTLFLSPCGNINGPDFPMEYGVAFDEEAPQVIQFIHIATSSSGSTSTAAYPLGWYQAVADGIWGSSGNTTTTVHDLSVTGLHTLKVWLLQPGVVLQKIVVDFGGGVRESYLGPPESFRAGVDVVGGYDGGNFAGVDVLDVV</sequence>
<evidence type="ECO:0000256" key="2">
    <source>
        <dbReference type="SAM" id="MobiDB-lite"/>
    </source>
</evidence>
<dbReference type="InterPro" id="IPR041437">
    <property type="entry name" value="GH115_C"/>
</dbReference>
<dbReference type="InterPro" id="IPR029018">
    <property type="entry name" value="Hex-like_dom2"/>
</dbReference>
<dbReference type="AlphaFoldDB" id="A0A8H8RJF8"/>
<dbReference type="Gene3D" id="1.20.58.2150">
    <property type="match status" value="1"/>
</dbReference>
<comment type="caution">
    <text evidence="5">The sequence shown here is derived from an EMBL/GenBank/DDBJ whole genome shotgun (WGS) entry which is preliminary data.</text>
</comment>
<gene>
    <name evidence="5" type="ORF">LSUB1_G006062</name>
</gene>
<feature type="region of interest" description="Disordered" evidence="2">
    <location>
        <begin position="101"/>
        <end position="124"/>
    </location>
</feature>
<name>A0A8H8RJF8_9HELO</name>
<keyword evidence="3" id="KW-0732">Signal</keyword>
<dbReference type="GO" id="GO:0016787">
    <property type="term" value="F:hydrolase activity"/>
    <property type="evidence" value="ECO:0007669"/>
    <property type="project" value="UniProtKB-KW"/>
</dbReference>
<dbReference type="Proteomes" id="UP000462212">
    <property type="component" value="Unassembled WGS sequence"/>
</dbReference>